<dbReference type="EnsemblMetazoa" id="CLYHEMT023921.1">
    <property type="protein sequence ID" value="CLYHEMP023921.1"/>
    <property type="gene ID" value="CLYHEMG023921"/>
</dbReference>
<protein>
    <submittedName>
        <fullName evidence="3">Uncharacterized protein</fullName>
    </submittedName>
</protein>
<evidence type="ECO:0000256" key="2">
    <source>
        <dbReference type="SAM" id="MobiDB-lite"/>
    </source>
</evidence>
<proteinExistence type="predicted"/>
<feature type="region of interest" description="Disordered" evidence="2">
    <location>
        <begin position="1135"/>
        <end position="1173"/>
    </location>
</feature>
<evidence type="ECO:0000256" key="1">
    <source>
        <dbReference type="SAM" id="Coils"/>
    </source>
</evidence>
<feature type="region of interest" description="Disordered" evidence="2">
    <location>
        <begin position="1081"/>
        <end position="1119"/>
    </location>
</feature>
<evidence type="ECO:0000313" key="3">
    <source>
        <dbReference type="EnsemblMetazoa" id="CLYHEMP023921.1"/>
    </source>
</evidence>
<feature type="compositionally biased region" description="Basic and acidic residues" evidence="2">
    <location>
        <begin position="810"/>
        <end position="822"/>
    </location>
</feature>
<feature type="region of interest" description="Disordered" evidence="2">
    <location>
        <begin position="693"/>
        <end position="713"/>
    </location>
</feature>
<accession>A0A7M5XI37</accession>
<keyword evidence="1" id="KW-0175">Coiled coil</keyword>
<feature type="coiled-coil region" evidence="1">
    <location>
        <begin position="1015"/>
        <end position="1052"/>
    </location>
</feature>
<feature type="compositionally biased region" description="Polar residues" evidence="2">
    <location>
        <begin position="1088"/>
        <end position="1099"/>
    </location>
</feature>
<keyword evidence="4" id="KW-1185">Reference proteome</keyword>
<feature type="compositionally biased region" description="Low complexity" evidence="2">
    <location>
        <begin position="1138"/>
        <end position="1150"/>
    </location>
</feature>
<feature type="region of interest" description="Disordered" evidence="2">
    <location>
        <begin position="792"/>
        <end position="863"/>
    </location>
</feature>
<feature type="compositionally biased region" description="Basic and acidic residues" evidence="2">
    <location>
        <begin position="693"/>
        <end position="702"/>
    </location>
</feature>
<dbReference type="Proteomes" id="UP000594262">
    <property type="component" value="Unplaced"/>
</dbReference>
<dbReference type="OrthoDB" id="6612025at2759"/>
<reference evidence="3" key="1">
    <citation type="submission" date="2021-01" db="UniProtKB">
        <authorList>
            <consortium name="EnsemblMetazoa"/>
        </authorList>
    </citation>
    <scope>IDENTIFICATION</scope>
</reference>
<evidence type="ECO:0000313" key="4">
    <source>
        <dbReference type="Proteomes" id="UP000594262"/>
    </source>
</evidence>
<name>A0A7M5XI37_9CNID</name>
<sequence length="1236" mass="135582">MEKTTLQHLLSSQQSLAKKLNKLRDQSRSRRQDPILDRSLSEELRNIQSEFTFNQQKINSLTSNVRLVQKLSHDSGVIINHFQSLEACLRSKSLPALQTASISSLEKIEKVTIVQEHLNSQESSASDLALKLGHEKEYKTSEVRREPSVVSNDKFLESSVTTEDKILEPTVASNDKILESGVTTEDKIFKSSVASNDKILESSVVSNDKILESTVASNDKILESGVTTEDKIFKSSVASNDKILESSVVSDDKIFESTVVSNDKSLKSSDTTEDKILEPTFASNDKILESGVTTENKIFKSSVASNDKILESSVTTEDKILEPTVASNDKILESTVVSDDKILESSVVSNDKILESGVVSDDKILESTVVSDDKILESSVVSNDKILESGVVSDDKILESTVASDDKILESSVTTEDKILEPTVASDDKILESSVASDDKILESTVVSDDKILESSVASDDKILEPTVASNDKIFKSSVASDDKILESTVVSDDKILESSVASDDKILEPTVASNDKIFKSSVASNDKILEPSVVSDDKILESGVTTEDKILESSVTSDDKFFKVSVASDRNVFDDDDVFETAPTSTSSSNIFLSTSPSMEFLDQTAKGTDSQQREKAVRFSSDIEVLERSSIEECYSKHPDDNVRSLCNIDVLEKLSTEECFSDLPKATVKSLCNFKNEGVSATAVVTESAEKSSAEKPTEEVDTTNNITVSNSDSGQDFVKLYMGSSDHTEPTMDKQKLDTTTNLITKIELPSIVVTGSEKSENGENALTSQGVSNLITKIELPSIIVTGPEKSENGENALTSQGVDVVDKTENPSERTDPTVVEISSVLETTPLREHETVESETSTETIQHVGDNASDSSGDSLVVIVDSGSKLDIVGSVSRASTSLADIHGQSSATSSSLLSENVDVMSDYSSKETFNQTKINCLEKIITGFIDQQEKDEIYIASLLEELSCKVNIISECAKRETNLKRKYELDKHYLQQSSVSTERQLNEIILSTRYESDMKDREMFNARNKYQNLVEALVEKDKRYKQEVSARKRIELELEDSKQELKHAFKFLNNLHKSHTELQHGHKELLGEATRKNEVDPNSLSNASVDQTTREHPANKNKKGLYSPSEPTIGLLQIDTITKECESQCSSTNRHPSSSSTSKPDVDEHSVYNKNKKGIYSPSEPTIGLLQIDTNTKGCESATSSTTRSASKSEVNDYSVGNISLLKNSNKSSNQMFILAKESLQQPH</sequence>
<organism evidence="3 4">
    <name type="scientific">Clytia hemisphaerica</name>
    <dbReference type="NCBI Taxonomy" id="252671"/>
    <lineage>
        <taxon>Eukaryota</taxon>
        <taxon>Metazoa</taxon>
        <taxon>Cnidaria</taxon>
        <taxon>Hydrozoa</taxon>
        <taxon>Hydroidolina</taxon>
        <taxon>Leptothecata</taxon>
        <taxon>Obeliida</taxon>
        <taxon>Clytiidae</taxon>
        <taxon>Clytia</taxon>
    </lineage>
</organism>
<dbReference type="AlphaFoldDB" id="A0A7M5XI37"/>